<evidence type="ECO:0000256" key="1">
    <source>
        <dbReference type="SAM" id="Phobius"/>
    </source>
</evidence>
<name>A0ABD0S1H7_CIRMR</name>
<proteinExistence type="predicted"/>
<keyword evidence="1" id="KW-0472">Membrane</keyword>
<protein>
    <submittedName>
        <fullName evidence="2">Uncharacterized protein</fullName>
    </submittedName>
</protein>
<organism evidence="2 3">
    <name type="scientific">Cirrhinus mrigala</name>
    <name type="common">Mrigala</name>
    <dbReference type="NCBI Taxonomy" id="683832"/>
    <lineage>
        <taxon>Eukaryota</taxon>
        <taxon>Metazoa</taxon>
        <taxon>Chordata</taxon>
        <taxon>Craniata</taxon>
        <taxon>Vertebrata</taxon>
        <taxon>Euteleostomi</taxon>
        <taxon>Actinopterygii</taxon>
        <taxon>Neopterygii</taxon>
        <taxon>Teleostei</taxon>
        <taxon>Ostariophysi</taxon>
        <taxon>Cypriniformes</taxon>
        <taxon>Cyprinidae</taxon>
        <taxon>Labeoninae</taxon>
        <taxon>Labeonini</taxon>
        <taxon>Cirrhinus</taxon>
    </lineage>
</organism>
<gene>
    <name evidence="2" type="ORF">M9458_002667</name>
</gene>
<feature type="non-terminal residue" evidence="2">
    <location>
        <position position="149"/>
    </location>
</feature>
<evidence type="ECO:0000313" key="3">
    <source>
        <dbReference type="Proteomes" id="UP001529510"/>
    </source>
</evidence>
<dbReference type="Proteomes" id="UP001529510">
    <property type="component" value="Unassembled WGS sequence"/>
</dbReference>
<evidence type="ECO:0000313" key="2">
    <source>
        <dbReference type="EMBL" id="KAL0204649.1"/>
    </source>
</evidence>
<keyword evidence="1" id="KW-1133">Transmembrane helix</keyword>
<feature type="non-terminal residue" evidence="2">
    <location>
        <position position="1"/>
    </location>
</feature>
<sequence>SLLSVVARQSTGSTGLPPDPPPHPSSSALCLRLGLLRHTFLLHHSTVGPHHGYDLGPTWLLLLQVPPVVSLAPPSVWSSLVPPVSRLAPSSVISTLDSVHLPPPKFPTSSPSVVYVCLFLFLLWIYPCVHLLKNVYVYSCLLRASCNSA</sequence>
<feature type="transmembrane region" description="Helical" evidence="1">
    <location>
        <begin position="112"/>
        <end position="132"/>
    </location>
</feature>
<keyword evidence="1" id="KW-0812">Transmembrane</keyword>
<dbReference type="AlphaFoldDB" id="A0ABD0S1H7"/>
<accession>A0ABD0S1H7</accession>
<reference evidence="2 3" key="1">
    <citation type="submission" date="2024-05" db="EMBL/GenBank/DDBJ databases">
        <title>Genome sequencing and assembly of Indian major carp, Cirrhinus mrigala (Hamilton, 1822).</title>
        <authorList>
            <person name="Mohindra V."/>
            <person name="Chowdhury L.M."/>
            <person name="Lal K."/>
            <person name="Jena J.K."/>
        </authorList>
    </citation>
    <scope>NUCLEOTIDE SEQUENCE [LARGE SCALE GENOMIC DNA]</scope>
    <source>
        <strain evidence="2">CM1030</strain>
        <tissue evidence="2">Blood</tissue>
    </source>
</reference>
<comment type="caution">
    <text evidence="2">The sequence shown here is derived from an EMBL/GenBank/DDBJ whole genome shotgun (WGS) entry which is preliminary data.</text>
</comment>
<dbReference type="EMBL" id="JAMKFB020000001">
    <property type="protein sequence ID" value="KAL0204649.1"/>
    <property type="molecule type" value="Genomic_DNA"/>
</dbReference>
<keyword evidence="3" id="KW-1185">Reference proteome</keyword>